<evidence type="ECO:0000313" key="2">
    <source>
        <dbReference type="Proteomes" id="UP000475325"/>
    </source>
</evidence>
<comment type="caution">
    <text evidence="1">The sequence shown here is derived from an EMBL/GenBank/DDBJ whole genome shotgun (WGS) entry which is preliminary data.</text>
</comment>
<organism evidence="1 2">
    <name type="scientific">Orbilia oligospora</name>
    <name type="common">Nematode-trapping fungus</name>
    <name type="synonym">Arthrobotrys oligospora</name>
    <dbReference type="NCBI Taxonomy" id="2813651"/>
    <lineage>
        <taxon>Eukaryota</taxon>
        <taxon>Fungi</taxon>
        <taxon>Dikarya</taxon>
        <taxon>Ascomycota</taxon>
        <taxon>Pezizomycotina</taxon>
        <taxon>Orbiliomycetes</taxon>
        <taxon>Orbiliales</taxon>
        <taxon>Orbiliaceae</taxon>
        <taxon>Orbilia</taxon>
    </lineage>
</organism>
<name>A0A7C8J0W9_ORBOL</name>
<protein>
    <submittedName>
        <fullName evidence="1">Uncharacterized protein</fullName>
    </submittedName>
</protein>
<dbReference type="EMBL" id="WIQW01000170">
    <property type="protein sequence ID" value="KAF3078546.1"/>
    <property type="molecule type" value="Genomic_DNA"/>
</dbReference>
<accession>A0A7C8J0W9</accession>
<dbReference type="AlphaFoldDB" id="A0A7C8J0W9"/>
<gene>
    <name evidence="1" type="ORF">TWF102_003479</name>
</gene>
<sequence length="85" mass="9413">MRMKSVHRLILNNTIVAFDRNCIWEAYLFPVSTNASVGVLRARPEDVPSTIGGSDVGVVYLRLLSRGRDLKMKRGLLGEAVIEGI</sequence>
<evidence type="ECO:0000313" key="1">
    <source>
        <dbReference type="EMBL" id="KAF3078546.1"/>
    </source>
</evidence>
<proteinExistence type="predicted"/>
<dbReference type="Proteomes" id="UP000475325">
    <property type="component" value="Unassembled WGS sequence"/>
</dbReference>
<reference evidence="1 2" key="1">
    <citation type="submission" date="2019-06" db="EMBL/GenBank/DDBJ databases">
        <authorList>
            <person name="Palmer J.M."/>
        </authorList>
    </citation>
    <scope>NUCLEOTIDE SEQUENCE [LARGE SCALE GENOMIC DNA]</scope>
    <source>
        <strain evidence="1 2">TWF102</strain>
    </source>
</reference>